<evidence type="ECO:0000256" key="1">
    <source>
        <dbReference type="SAM" id="Phobius"/>
    </source>
</evidence>
<dbReference type="EMBL" id="JBICCN010000056">
    <property type="protein sequence ID" value="KAL3097080.1"/>
    <property type="molecule type" value="Genomic_DNA"/>
</dbReference>
<keyword evidence="1" id="KW-1133">Transmembrane helix</keyword>
<keyword evidence="3" id="KW-1185">Reference proteome</keyword>
<name>A0ABD2K2H1_HETSC</name>
<keyword evidence="1" id="KW-0812">Transmembrane</keyword>
<organism evidence="2 3">
    <name type="scientific">Heterodera schachtii</name>
    <name type="common">Sugarbeet cyst nematode worm</name>
    <name type="synonym">Tylenchus schachtii</name>
    <dbReference type="NCBI Taxonomy" id="97005"/>
    <lineage>
        <taxon>Eukaryota</taxon>
        <taxon>Metazoa</taxon>
        <taxon>Ecdysozoa</taxon>
        <taxon>Nematoda</taxon>
        <taxon>Chromadorea</taxon>
        <taxon>Rhabditida</taxon>
        <taxon>Tylenchina</taxon>
        <taxon>Tylenchomorpha</taxon>
        <taxon>Tylenchoidea</taxon>
        <taxon>Heteroderidae</taxon>
        <taxon>Heteroderinae</taxon>
        <taxon>Heterodera</taxon>
    </lineage>
</organism>
<dbReference type="SUPFAM" id="SSF90112">
    <property type="entry name" value="Neurotransmitter-gated ion-channel transmembrane pore"/>
    <property type="match status" value="1"/>
</dbReference>
<reference evidence="2 3" key="1">
    <citation type="submission" date="2024-10" db="EMBL/GenBank/DDBJ databases">
        <authorList>
            <person name="Kim D."/>
        </authorList>
    </citation>
    <scope>NUCLEOTIDE SEQUENCE [LARGE SCALE GENOMIC DNA]</scope>
    <source>
        <strain evidence="2">Taebaek</strain>
    </source>
</reference>
<dbReference type="Proteomes" id="UP001620645">
    <property type="component" value="Unassembled WGS sequence"/>
</dbReference>
<dbReference type="AlphaFoldDB" id="A0ABD2K2H1"/>
<comment type="caution">
    <text evidence="2">The sequence shown here is derived from an EMBL/GenBank/DDBJ whole genome shotgun (WGS) entry which is preliminary data.</text>
</comment>
<sequence>MQGNSGRTIPRRLRRWLMRVNAHGNFFVRHLLGRELRCTQQSIRNRMRKFDQLLDRADDRPSFVYSPMGSTLDSSTFARMTTASAVSVQQQIQLRQRAEDGKVIMAEKCQKQINGAGGGAETVAGWESGRERRGRHNSVDEAREVRRNGGGGRESRQFQHICDPFFPTDSAFFGSISQTPSAKANAIRDIVSSVRAIHISLMAQEQQRSIRAEWRLLSRMLEKMLKLVFSVFTVTFAVYMLYDEQAAPMISDEWLTAQSKH</sequence>
<evidence type="ECO:0000313" key="3">
    <source>
        <dbReference type="Proteomes" id="UP001620645"/>
    </source>
</evidence>
<feature type="transmembrane region" description="Helical" evidence="1">
    <location>
        <begin position="224"/>
        <end position="242"/>
    </location>
</feature>
<accession>A0ABD2K2H1</accession>
<evidence type="ECO:0008006" key="4">
    <source>
        <dbReference type="Google" id="ProtNLM"/>
    </source>
</evidence>
<gene>
    <name evidence="2" type="ORF">niasHS_002796</name>
</gene>
<keyword evidence="1" id="KW-0472">Membrane</keyword>
<proteinExistence type="predicted"/>
<evidence type="ECO:0000313" key="2">
    <source>
        <dbReference type="EMBL" id="KAL3097080.1"/>
    </source>
</evidence>
<dbReference type="InterPro" id="IPR036719">
    <property type="entry name" value="Neuro-gated_channel_TM_sf"/>
</dbReference>
<protein>
    <recommendedName>
        <fullName evidence="4">Transmembrane protein</fullName>
    </recommendedName>
</protein>